<keyword evidence="3" id="KW-0031">Aminopeptidase</keyword>
<evidence type="ECO:0008006" key="13">
    <source>
        <dbReference type="Google" id="ProtNLM"/>
    </source>
</evidence>
<comment type="similarity">
    <text evidence="2">Belongs to the peptidase M1 family.</text>
</comment>
<dbReference type="AlphaFoldDB" id="A0A388LC38"/>
<dbReference type="Proteomes" id="UP000265515">
    <property type="component" value="Unassembled WGS sequence"/>
</dbReference>
<dbReference type="PANTHER" id="PTHR46322">
    <property type="entry name" value="PUROMYCIN-SENSITIVE AMINOPEPTIDASE"/>
    <property type="match status" value="1"/>
</dbReference>
<accession>A0A388LC38</accession>
<keyword evidence="8" id="KW-0482">Metalloprotease</keyword>
<evidence type="ECO:0000256" key="1">
    <source>
        <dbReference type="ARBA" id="ARBA00001947"/>
    </source>
</evidence>
<evidence type="ECO:0000259" key="10">
    <source>
        <dbReference type="Pfam" id="PF11940"/>
    </source>
</evidence>
<dbReference type="InterPro" id="IPR027268">
    <property type="entry name" value="Peptidase_M4/M1_CTD_sf"/>
</dbReference>
<proteinExistence type="inferred from homology"/>
<dbReference type="InterPro" id="IPR014782">
    <property type="entry name" value="Peptidase_M1_dom"/>
</dbReference>
<keyword evidence="12" id="KW-1185">Reference proteome</keyword>
<evidence type="ECO:0000256" key="4">
    <source>
        <dbReference type="ARBA" id="ARBA00022670"/>
    </source>
</evidence>
<evidence type="ECO:0000313" key="12">
    <source>
        <dbReference type="Proteomes" id="UP000265515"/>
    </source>
</evidence>
<dbReference type="GO" id="GO:0008237">
    <property type="term" value="F:metallopeptidase activity"/>
    <property type="evidence" value="ECO:0007669"/>
    <property type="project" value="UniProtKB-KW"/>
</dbReference>
<gene>
    <name evidence="11" type="ORF">CBR_g30016</name>
</gene>
<dbReference type="Pfam" id="PF11940">
    <property type="entry name" value="DUF3458"/>
    <property type="match status" value="1"/>
</dbReference>
<evidence type="ECO:0000256" key="8">
    <source>
        <dbReference type="ARBA" id="ARBA00023049"/>
    </source>
</evidence>
<dbReference type="OrthoDB" id="1682989at2759"/>
<comment type="caution">
    <text evidence="11">The sequence shown here is derived from an EMBL/GenBank/DDBJ whole genome shotgun (WGS) entry which is preliminary data.</text>
</comment>
<dbReference type="FunFam" id="3.30.2010.30:FF:000002">
    <property type="entry name" value="Putative aminopeptidase N"/>
    <property type="match status" value="1"/>
</dbReference>
<evidence type="ECO:0000256" key="2">
    <source>
        <dbReference type="ARBA" id="ARBA00010136"/>
    </source>
</evidence>
<dbReference type="STRING" id="69332.A0A388LC38"/>
<evidence type="ECO:0000256" key="5">
    <source>
        <dbReference type="ARBA" id="ARBA00022723"/>
    </source>
</evidence>
<dbReference type="Gramene" id="GBG79752">
    <property type="protein sequence ID" value="GBG79752"/>
    <property type="gene ID" value="CBR_g30016"/>
</dbReference>
<dbReference type="Pfam" id="PF01433">
    <property type="entry name" value="Peptidase_M1"/>
    <property type="match status" value="1"/>
</dbReference>
<keyword evidence="5" id="KW-0479">Metal-binding</keyword>
<dbReference type="InterPro" id="IPR012779">
    <property type="entry name" value="Peptidase_M1_pepN"/>
</dbReference>
<dbReference type="EMBL" id="BFEA01000326">
    <property type="protein sequence ID" value="GBG79752.1"/>
    <property type="molecule type" value="Genomic_DNA"/>
</dbReference>
<dbReference type="InterPro" id="IPR035414">
    <property type="entry name" value="Peptidase_M1_pepN_Ig-like"/>
</dbReference>
<dbReference type="InterPro" id="IPR001930">
    <property type="entry name" value="Peptidase_M1"/>
</dbReference>
<dbReference type="PANTHER" id="PTHR46322:SF1">
    <property type="entry name" value="PUROMYCIN-SENSITIVE AMINOPEPTIDASE"/>
    <property type="match status" value="1"/>
</dbReference>
<protein>
    <recommendedName>
        <fullName evidence="13">Peptidase M1 membrane alanine aminopeptidase domain-containing protein</fullName>
    </recommendedName>
</protein>
<feature type="domain" description="Peptidase M1 alanyl aminopeptidase Ig-like fold" evidence="10">
    <location>
        <begin position="191"/>
        <end position="282"/>
    </location>
</feature>
<evidence type="ECO:0000259" key="9">
    <source>
        <dbReference type="Pfam" id="PF01433"/>
    </source>
</evidence>
<keyword evidence="4" id="KW-0645">Protease</keyword>
<evidence type="ECO:0000256" key="3">
    <source>
        <dbReference type="ARBA" id="ARBA00022438"/>
    </source>
</evidence>
<reference evidence="11 12" key="1">
    <citation type="journal article" date="2018" name="Cell">
        <title>The Chara Genome: Secondary Complexity and Implications for Plant Terrestrialization.</title>
        <authorList>
            <person name="Nishiyama T."/>
            <person name="Sakayama H."/>
            <person name="Vries J.D."/>
            <person name="Buschmann H."/>
            <person name="Saint-Marcoux D."/>
            <person name="Ullrich K.K."/>
            <person name="Haas F.B."/>
            <person name="Vanderstraeten L."/>
            <person name="Becker D."/>
            <person name="Lang D."/>
            <person name="Vosolsobe S."/>
            <person name="Rombauts S."/>
            <person name="Wilhelmsson P.K.I."/>
            <person name="Janitza P."/>
            <person name="Kern R."/>
            <person name="Heyl A."/>
            <person name="Rumpler F."/>
            <person name="Villalobos L.I.A.C."/>
            <person name="Clay J.M."/>
            <person name="Skokan R."/>
            <person name="Toyoda A."/>
            <person name="Suzuki Y."/>
            <person name="Kagoshima H."/>
            <person name="Schijlen E."/>
            <person name="Tajeshwar N."/>
            <person name="Catarino B."/>
            <person name="Hetherington A.J."/>
            <person name="Saltykova A."/>
            <person name="Bonnot C."/>
            <person name="Breuninger H."/>
            <person name="Symeonidi A."/>
            <person name="Radhakrishnan G.V."/>
            <person name="Van Nieuwerburgh F."/>
            <person name="Deforce D."/>
            <person name="Chang C."/>
            <person name="Karol K.G."/>
            <person name="Hedrich R."/>
            <person name="Ulvskov P."/>
            <person name="Glockner G."/>
            <person name="Delwiche C.F."/>
            <person name="Petrasek J."/>
            <person name="Van de Peer Y."/>
            <person name="Friml J."/>
            <person name="Beilby M."/>
            <person name="Dolan L."/>
            <person name="Kohara Y."/>
            <person name="Sugano S."/>
            <person name="Fujiyama A."/>
            <person name="Delaux P.-M."/>
            <person name="Quint M."/>
            <person name="TheiBen G."/>
            <person name="Hagemann M."/>
            <person name="Harholt J."/>
            <person name="Dunand C."/>
            <person name="Zachgo S."/>
            <person name="Langdale J."/>
            <person name="Maumus F."/>
            <person name="Straeten D.V.D."/>
            <person name="Gould S.B."/>
            <person name="Rensing S.A."/>
        </authorList>
    </citation>
    <scope>NUCLEOTIDE SEQUENCE [LARGE SCALE GENOMIC DNA]</scope>
    <source>
        <strain evidence="11 12">S276</strain>
    </source>
</reference>
<name>A0A388LC38_CHABU</name>
<dbReference type="GO" id="GO:0008270">
    <property type="term" value="F:zinc ion binding"/>
    <property type="evidence" value="ECO:0007669"/>
    <property type="project" value="InterPro"/>
</dbReference>
<keyword evidence="7" id="KW-0862">Zinc</keyword>
<organism evidence="11 12">
    <name type="scientific">Chara braunii</name>
    <name type="common">Braun's stonewort</name>
    <dbReference type="NCBI Taxonomy" id="69332"/>
    <lineage>
        <taxon>Eukaryota</taxon>
        <taxon>Viridiplantae</taxon>
        <taxon>Streptophyta</taxon>
        <taxon>Charophyceae</taxon>
        <taxon>Charales</taxon>
        <taxon>Characeae</taxon>
        <taxon>Chara</taxon>
    </lineage>
</organism>
<evidence type="ECO:0000256" key="6">
    <source>
        <dbReference type="ARBA" id="ARBA00022801"/>
    </source>
</evidence>
<feature type="domain" description="Peptidase M1 membrane alanine aminopeptidase" evidence="9">
    <location>
        <begin position="5"/>
        <end position="169"/>
    </location>
</feature>
<dbReference type="SUPFAM" id="SSF55486">
    <property type="entry name" value="Metalloproteases ('zincins'), catalytic domain"/>
    <property type="match status" value="1"/>
</dbReference>
<sequence length="299" mass="34118">MTGHAMESRKAAMKWDEDVYGLEYDLDLFNIVAVDDFNMGAMENKSLNVFNSRLILATTERATDVDYTAIEGVVAHEYFYNWTGNRVTYRNWFQLSLKEGLTVYRDQEFSPDMNCRAVARIGDVALLRMAQFPEDALPMTHPVPPSSYIKMDNFYTVTVYQEGVEVVRMDSRAHVDLYLRRTHEEVIPQVQTAYSSHTRSANEGTLILLVVELVGKDGKDIPLWSLYDGSVLIDLADDDDNAVATTVLRLEKAEQNFTFLDIPERPVPSLLRNFSPPVRLSHDLTDDDLVLLLARLQRL</sequence>
<evidence type="ECO:0000256" key="7">
    <source>
        <dbReference type="ARBA" id="ARBA00022833"/>
    </source>
</evidence>
<dbReference type="PRINTS" id="PR00756">
    <property type="entry name" value="ALADIPTASE"/>
</dbReference>
<evidence type="ECO:0000313" key="11">
    <source>
        <dbReference type="EMBL" id="GBG79752.1"/>
    </source>
</evidence>
<dbReference type="Gene3D" id="3.30.2010.30">
    <property type="match status" value="1"/>
</dbReference>
<dbReference type="Gene3D" id="1.10.390.10">
    <property type="entry name" value="Neutral Protease Domain 2"/>
    <property type="match status" value="1"/>
</dbReference>
<dbReference type="GO" id="GO:0006508">
    <property type="term" value="P:proteolysis"/>
    <property type="evidence" value="ECO:0007669"/>
    <property type="project" value="UniProtKB-KW"/>
</dbReference>
<dbReference type="GO" id="GO:0004177">
    <property type="term" value="F:aminopeptidase activity"/>
    <property type="evidence" value="ECO:0007669"/>
    <property type="project" value="UniProtKB-KW"/>
</dbReference>
<comment type="cofactor">
    <cofactor evidence="1">
        <name>Zn(2+)</name>
        <dbReference type="ChEBI" id="CHEBI:29105"/>
    </cofactor>
</comment>
<keyword evidence="6" id="KW-0378">Hydrolase</keyword>